<sequence length="637" mass="72894">MLISHLAQCYTRQDYRYTPTSDRLDSDEVLQLTKYWINNCITKHRKCSTSSLVRGFGYHHRTQSRESTSSLMVGPEFYPTRLIELNPKGSIKPLEKAPTNPNIRKPAFRGMSSVEWTELVEENQVRLVETATKKMQGNYVTLSHCWGKAAKFFSLNTSNIDLFKSGLDIRELPRTFRQAISFARRLGDDVNYIWIDSLCIKQDDAADWERESVQMYKVYRNSYCNISATAAADGSQGLYSYREPRNLWESEVNVNTETNRLGLNKKGDKHAHGHFGSLVRRCRVVDPGFWDLKVDNAPVNTRAWVLQERLLAPRVVHFCEDQVAWECAELDASEASADGISRLGHKNGLVQDRVRLKAFTALTSQMETEAHANWKSIVERYSKTSLTKPSDKLIALAGIAELFHEQIAEQRQTQVKYVAGIWETFLASQLLWRVETVYKNEKFQYPSRRPQRDIPSFSWAAIDAPQGIKCGDIVPSKDLLISIGRISIKPKQKSEFGQVEPNASLKLRCQIVKVQLDVSTRLYGDETYTWSLAEGGPRLATRTKKMHPIVYLDSPQDDIESIRLQQGIIYLVPAYKDPAGYLRCLLLQQAKEKDHYRRVGLSIIPPYVSKYSSSFLNSKGEIEIWGDIYEKQEIVLL</sequence>
<dbReference type="HOGENOM" id="CLU_002639_5_0_1"/>
<feature type="domain" description="Heterokaryon incompatibility" evidence="1">
    <location>
        <begin position="139"/>
        <end position="308"/>
    </location>
</feature>
<organism evidence="2 3">
    <name type="scientific">Verruconis gallopava</name>
    <dbReference type="NCBI Taxonomy" id="253628"/>
    <lineage>
        <taxon>Eukaryota</taxon>
        <taxon>Fungi</taxon>
        <taxon>Dikarya</taxon>
        <taxon>Ascomycota</taxon>
        <taxon>Pezizomycotina</taxon>
        <taxon>Dothideomycetes</taxon>
        <taxon>Pleosporomycetidae</taxon>
        <taxon>Venturiales</taxon>
        <taxon>Sympoventuriaceae</taxon>
        <taxon>Verruconis</taxon>
    </lineage>
</organism>
<dbReference type="OrthoDB" id="5362512at2759"/>
<evidence type="ECO:0000313" key="3">
    <source>
        <dbReference type="Proteomes" id="UP000053259"/>
    </source>
</evidence>
<dbReference type="PANTHER" id="PTHR33112:SF10">
    <property type="entry name" value="TOL"/>
    <property type="match status" value="1"/>
</dbReference>
<dbReference type="STRING" id="253628.A0A0D1XIL2"/>
<keyword evidence="3" id="KW-1185">Reference proteome</keyword>
<dbReference type="EMBL" id="KN847551">
    <property type="protein sequence ID" value="KIW02166.1"/>
    <property type="molecule type" value="Genomic_DNA"/>
</dbReference>
<dbReference type="VEuPathDB" id="FungiDB:PV09_06649"/>
<dbReference type="InParanoid" id="A0A0D1XIL2"/>
<dbReference type="Pfam" id="PF06985">
    <property type="entry name" value="HET"/>
    <property type="match status" value="1"/>
</dbReference>
<dbReference type="PANTHER" id="PTHR33112">
    <property type="entry name" value="DOMAIN PROTEIN, PUTATIVE-RELATED"/>
    <property type="match status" value="1"/>
</dbReference>
<dbReference type="InterPro" id="IPR010730">
    <property type="entry name" value="HET"/>
</dbReference>
<name>A0A0D1XIL2_9PEZI</name>
<dbReference type="GeneID" id="27314622"/>
<accession>A0A0D1XIL2</accession>
<gene>
    <name evidence="2" type="ORF">PV09_06649</name>
</gene>
<proteinExistence type="predicted"/>
<evidence type="ECO:0000313" key="2">
    <source>
        <dbReference type="EMBL" id="KIW02166.1"/>
    </source>
</evidence>
<evidence type="ECO:0000259" key="1">
    <source>
        <dbReference type="Pfam" id="PF06985"/>
    </source>
</evidence>
<reference evidence="2 3" key="1">
    <citation type="submission" date="2015-01" db="EMBL/GenBank/DDBJ databases">
        <title>The Genome Sequence of Ochroconis gallopava CBS43764.</title>
        <authorList>
            <consortium name="The Broad Institute Genomics Platform"/>
            <person name="Cuomo C."/>
            <person name="de Hoog S."/>
            <person name="Gorbushina A."/>
            <person name="Stielow B."/>
            <person name="Teixiera M."/>
            <person name="Abouelleil A."/>
            <person name="Chapman S.B."/>
            <person name="Priest M."/>
            <person name="Young S.K."/>
            <person name="Wortman J."/>
            <person name="Nusbaum C."/>
            <person name="Birren B."/>
        </authorList>
    </citation>
    <scope>NUCLEOTIDE SEQUENCE [LARGE SCALE GENOMIC DNA]</scope>
    <source>
        <strain evidence="2 3">CBS 43764</strain>
    </source>
</reference>
<protein>
    <recommendedName>
        <fullName evidence="1">Heterokaryon incompatibility domain-containing protein</fullName>
    </recommendedName>
</protein>
<dbReference type="AlphaFoldDB" id="A0A0D1XIL2"/>
<dbReference type="Proteomes" id="UP000053259">
    <property type="component" value="Unassembled WGS sequence"/>
</dbReference>
<dbReference type="RefSeq" id="XP_016212035.1">
    <property type="nucleotide sequence ID" value="XM_016360323.1"/>
</dbReference>